<accession>A0AAV2P6X7</accession>
<gene>
    <name evidence="1" type="ORF">LPLAT_LOCUS12574</name>
</gene>
<protein>
    <submittedName>
        <fullName evidence="1">Uncharacterized protein</fullName>
    </submittedName>
</protein>
<sequence>MPMDTFRARGKRQHSEHAWDRRLLLGKRKESFVFKMVAENLKVEVDDESNEMSKKFRGGSFDEREKREEIL</sequence>
<keyword evidence="2" id="KW-1185">Reference proteome</keyword>
<dbReference type="EMBL" id="OZ034830">
    <property type="protein sequence ID" value="CAL1687349.1"/>
    <property type="molecule type" value="Genomic_DNA"/>
</dbReference>
<proteinExistence type="predicted"/>
<reference evidence="1" key="1">
    <citation type="submission" date="2024-04" db="EMBL/GenBank/DDBJ databases">
        <authorList>
            <consortium name="Molecular Ecology Group"/>
        </authorList>
    </citation>
    <scope>NUCLEOTIDE SEQUENCE</scope>
</reference>
<dbReference type="Proteomes" id="UP001497644">
    <property type="component" value="Chromosome 7"/>
</dbReference>
<evidence type="ECO:0000313" key="1">
    <source>
        <dbReference type="EMBL" id="CAL1687349.1"/>
    </source>
</evidence>
<name>A0AAV2P6X7_9HYME</name>
<organism evidence="1 2">
    <name type="scientific">Lasius platythorax</name>
    <dbReference type="NCBI Taxonomy" id="488582"/>
    <lineage>
        <taxon>Eukaryota</taxon>
        <taxon>Metazoa</taxon>
        <taxon>Ecdysozoa</taxon>
        <taxon>Arthropoda</taxon>
        <taxon>Hexapoda</taxon>
        <taxon>Insecta</taxon>
        <taxon>Pterygota</taxon>
        <taxon>Neoptera</taxon>
        <taxon>Endopterygota</taxon>
        <taxon>Hymenoptera</taxon>
        <taxon>Apocrita</taxon>
        <taxon>Aculeata</taxon>
        <taxon>Formicoidea</taxon>
        <taxon>Formicidae</taxon>
        <taxon>Formicinae</taxon>
        <taxon>Lasius</taxon>
        <taxon>Lasius</taxon>
    </lineage>
</organism>
<evidence type="ECO:0000313" key="2">
    <source>
        <dbReference type="Proteomes" id="UP001497644"/>
    </source>
</evidence>
<dbReference type="AlphaFoldDB" id="A0AAV2P6X7"/>